<organism evidence="2 3">
    <name type="scientific">Ascobolus immersus RN42</name>
    <dbReference type="NCBI Taxonomy" id="1160509"/>
    <lineage>
        <taxon>Eukaryota</taxon>
        <taxon>Fungi</taxon>
        <taxon>Dikarya</taxon>
        <taxon>Ascomycota</taxon>
        <taxon>Pezizomycotina</taxon>
        <taxon>Pezizomycetes</taxon>
        <taxon>Pezizales</taxon>
        <taxon>Ascobolaceae</taxon>
        <taxon>Ascobolus</taxon>
    </lineage>
</organism>
<feature type="region of interest" description="Disordered" evidence="1">
    <location>
        <begin position="274"/>
        <end position="405"/>
    </location>
</feature>
<gene>
    <name evidence="2" type="ORF">BJ508DRAFT_332775</name>
</gene>
<feature type="compositionally biased region" description="Polar residues" evidence="1">
    <location>
        <begin position="452"/>
        <end position="464"/>
    </location>
</feature>
<dbReference type="Proteomes" id="UP000275078">
    <property type="component" value="Unassembled WGS sequence"/>
</dbReference>
<proteinExistence type="predicted"/>
<evidence type="ECO:0000313" key="3">
    <source>
        <dbReference type="Proteomes" id="UP000275078"/>
    </source>
</evidence>
<accession>A0A3N4HYE8</accession>
<evidence type="ECO:0000313" key="2">
    <source>
        <dbReference type="EMBL" id="RPA74704.1"/>
    </source>
</evidence>
<feature type="compositionally biased region" description="Low complexity" evidence="1">
    <location>
        <begin position="304"/>
        <end position="313"/>
    </location>
</feature>
<feature type="region of interest" description="Disordered" evidence="1">
    <location>
        <begin position="479"/>
        <end position="512"/>
    </location>
</feature>
<dbReference type="AlphaFoldDB" id="A0A3N4HYE8"/>
<reference evidence="2 3" key="1">
    <citation type="journal article" date="2018" name="Nat. Ecol. Evol.">
        <title>Pezizomycetes genomes reveal the molecular basis of ectomycorrhizal truffle lifestyle.</title>
        <authorList>
            <person name="Murat C."/>
            <person name="Payen T."/>
            <person name="Noel B."/>
            <person name="Kuo A."/>
            <person name="Morin E."/>
            <person name="Chen J."/>
            <person name="Kohler A."/>
            <person name="Krizsan K."/>
            <person name="Balestrini R."/>
            <person name="Da Silva C."/>
            <person name="Montanini B."/>
            <person name="Hainaut M."/>
            <person name="Levati E."/>
            <person name="Barry K.W."/>
            <person name="Belfiori B."/>
            <person name="Cichocki N."/>
            <person name="Clum A."/>
            <person name="Dockter R.B."/>
            <person name="Fauchery L."/>
            <person name="Guy J."/>
            <person name="Iotti M."/>
            <person name="Le Tacon F."/>
            <person name="Lindquist E.A."/>
            <person name="Lipzen A."/>
            <person name="Malagnac F."/>
            <person name="Mello A."/>
            <person name="Molinier V."/>
            <person name="Miyauchi S."/>
            <person name="Poulain J."/>
            <person name="Riccioni C."/>
            <person name="Rubini A."/>
            <person name="Sitrit Y."/>
            <person name="Splivallo R."/>
            <person name="Traeger S."/>
            <person name="Wang M."/>
            <person name="Zifcakova L."/>
            <person name="Wipf D."/>
            <person name="Zambonelli A."/>
            <person name="Paolocci F."/>
            <person name="Nowrousian M."/>
            <person name="Ottonello S."/>
            <person name="Baldrian P."/>
            <person name="Spatafora J.W."/>
            <person name="Henrissat B."/>
            <person name="Nagy L.G."/>
            <person name="Aury J.M."/>
            <person name="Wincker P."/>
            <person name="Grigoriev I.V."/>
            <person name="Bonfante P."/>
            <person name="Martin F.M."/>
        </authorList>
    </citation>
    <scope>NUCLEOTIDE SEQUENCE [LARGE SCALE GENOMIC DNA]</scope>
    <source>
        <strain evidence="2 3">RN42</strain>
    </source>
</reference>
<name>A0A3N4HYE8_ASCIM</name>
<feature type="region of interest" description="Disordered" evidence="1">
    <location>
        <begin position="566"/>
        <end position="644"/>
    </location>
</feature>
<evidence type="ECO:0000256" key="1">
    <source>
        <dbReference type="SAM" id="MobiDB-lite"/>
    </source>
</evidence>
<protein>
    <submittedName>
        <fullName evidence="2">Uncharacterized protein</fullName>
    </submittedName>
</protein>
<feature type="compositionally biased region" description="Polar residues" evidence="1">
    <location>
        <begin position="620"/>
        <end position="637"/>
    </location>
</feature>
<feature type="compositionally biased region" description="Basic and acidic residues" evidence="1">
    <location>
        <begin position="366"/>
        <end position="398"/>
    </location>
</feature>
<keyword evidence="3" id="KW-1185">Reference proteome</keyword>
<sequence length="644" mass="72810">MALVPLISPITISTLLRWTDSFITIDRAFDEPQIWTLPRLLSRVLLSRIEHVDIISNTRLLPETETPELFARVYTMTLLEFFSENSSPDDPSWLQAILHSYRTYSSDPIQTTTDITSYLPDTDMKGLTDNIETSLSLTTRTATDAYGSPVRYVPPPRDNSLDWNLLPIDEELIPGIRYFTQPLPDPPVFRLRHPDLQVDIGRNVSVICPDGTQISTYDTAPELGNINTMMQQMLQQLRLQQQALAETQEQARVAIQHSQNPWHVTWQLPYAPEREMADRSPSPYSLFGRRTPPPAFQQIQPDKTSPSSSSTSHTLEKFDSLHLQSPRLRPQKSTPSRKASQRHSSMYQHDAEQWGGSKAPPPKVESISDDKDEELRRRTEEMEQHLADARRQEQELSRSHLNSRHQSLAEEYAATMERVREMQRIKEYETALHKPNLLSQRAAEKAPVRPSTFANNLSSNTTNPQDARLALNFYHPLVDLDDAPQEPPRRHRPGNFVDRPEPGPSKDPRTSIFSAKPLINTNTSTPPLSTFQMINQFCDMMNKCGPAEAEHFRAKAVTLFPMTVSPPPVPGSWPKPETTKNARGLTAAPSSSFSAPEGCRNDLLYSAPQGSRSDLPFSAPTESRNVSAPTGSWSMPQLSWEHRS</sequence>
<feature type="region of interest" description="Disordered" evidence="1">
    <location>
        <begin position="440"/>
        <end position="464"/>
    </location>
</feature>
<dbReference type="EMBL" id="ML119782">
    <property type="protein sequence ID" value="RPA74704.1"/>
    <property type="molecule type" value="Genomic_DNA"/>
</dbReference>
<feature type="compositionally biased region" description="Basic and acidic residues" evidence="1">
    <location>
        <begin position="498"/>
        <end position="509"/>
    </location>
</feature>
<feature type="compositionally biased region" description="Polar residues" evidence="1">
    <location>
        <begin position="331"/>
        <end position="347"/>
    </location>
</feature>